<feature type="chain" id="PRO_5045713651" description="Secreted protein" evidence="2">
    <location>
        <begin position="33"/>
        <end position="96"/>
    </location>
</feature>
<protein>
    <recommendedName>
        <fullName evidence="5">Secreted protein</fullName>
    </recommendedName>
</protein>
<feature type="region of interest" description="Disordered" evidence="1">
    <location>
        <begin position="77"/>
        <end position="96"/>
    </location>
</feature>
<evidence type="ECO:0000313" key="4">
    <source>
        <dbReference type="Proteomes" id="UP001600888"/>
    </source>
</evidence>
<feature type="region of interest" description="Disordered" evidence="1">
    <location>
        <begin position="37"/>
        <end position="68"/>
    </location>
</feature>
<proteinExistence type="predicted"/>
<evidence type="ECO:0008006" key="5">
    <source>
        <dbReference type="Google" id="ProtNLM"/>
    </source>
</evidence>
<reference evidence="3 4" key="1">
    <citation type="submission" date="2024-03" db="EMBL/GenBank/DDBJ databases">
        <title>A high-quality draft genome sequence of Diaporthe vaccinii, a causative agent of upright dieback and viscid rot disease in cranberry plants.</title>
        <authorList>
            <person name="Sarrasin M."/>
            <person name="Lang B.F."/>
            <person name="Burger G."/>
        </authorList>
    </citation>
    <scope>NUCLEOTIDE SEQUENCE [LARGE SCALE GENOMIC DNA]</scope>
    <source>
        <strain evidence="3 4">IS7</strain>
    </source>
</reference>
<gene>
    <name evidence="3" type="ORF">FJTKL_06226</name>
</gene>
<evidence type="ECO:0000313" key="3">
    <source>
        <dbReference type="EMBL" id="KAL2272714.1"/>
    </source>
</evidence>
<sequence>MGVSFHTSGRIRHLGTRILYIVVLSVSRLTHAYNATEHAPRVNTSASGQSAHQNAHNQQRMDRFGLSTKRKTLTKKEKQWIFAPAKTKGTPILRQH</sequence>
<accession>A0ABR4DU44</accession>
<keyword evidence="2" id="KW-0732">Signal</keyword>
<evidence type="ECO:0000256" key="1">
    <source>
        <dbReference type="SAM" id="MobiDB-lite"/>
    </source>
</evidence>
<feature type="signal peptide" evidence="2">
    <location>
        <begin position="1"/>
        <end position="32"/>
    </location>
</feature>
<organism evidence="3 4">
    <name type="scientific">Diaporthe vaccinii</name>
    <dbReference type="NCBI Taxonomy" id="105482"/>
    <lineage>
        <taxon>Eukaryota</taxon>
        <taxon>Fungi</taxon>
        <taxon>Dikarya</taxon>
        <taxon>Ascomycota</taxon>
        <taxon>Pezizomycotina</taxon>
        <taxon>Sordariomycetes</taxon>
        <taxon>Sordariomycetidae</taxon>
        <taxon>Diaporthales</taxon>
        <taxon>Diaporthaceae</taxon>
        <taxon>Diaporthe</taxon>
        <taxon>Diaporthe eres species complex</taxon>
    </lineage>
</organism>
<name>A0ABR4DU44_9PEZI</name>
<dbReference type="Proteomes" id="UP001600888">
    <property type="component" value="Unassembled WGS sequence"/>
</dbReference>
<evidence type="ECO:0000256" key="2">
    <source>
        <dbReference type="SAM" id="SignalP"/>
    </source>
</evidence>
<dbReference type="EMBL" id="JBAWTH010000220">
    <property type="protein sequence ID" value="KAL2272714.1"/>
    <property type="molecule type" value="Genomic_DNA"/>
</dbReference>
<comment type="caution">
    <text evidence="3">The sequence shown here is derived from an EMBL/GenBank/DDBJ whole genome shotgun (WGS) entry which is preliminary data.</text>
</comment>
<keyword evidence="4" id="KW-1185">Reference proteome</keyword>
<feature type="compositionally biased region" description="Polar residues" evidence="1">
    <location>
        <begin position="42"/>
        <end position="58"/>
    </location>
</feature>